<dbReference type="AlphaFoldDB" id="A0A2N9G5M9"/>
<accession>A0A2N9G5M9</accession>
<evidence type="ECO:0000256" key="1">
    <source>
        <dbReference type="SAM" id="MobiDB-lite"/>
    </source>
</evidence>
<sequence>MSATRVSKGIISKPTRPLSSSRPSQVRNSFVPIDRKRLNNAEIVDGCQFSSRNRAFLSPLVTRQRTPGFCLFGSQLSSDCDVGSSDVEEEEALSSAGEDTL</sequence>
<organism evidence="2">
    <name type="scientific">Fagus sylvatica</name>
    <name type="common">Beechnut</name>
    <dbReference type="NCBI Taxonomy" id="28930"/>
    <lineage>
        <taxon>Eukaryota</taxon>
        <taxon>Viridiplantae</taxon>
        <taxon>Streptophyta</taxon>
        <taxon>Embryophyta</taxon>
        <taxon>Tracheophyta</taxon>
        <taxon>Spermatophyta</taxon>
        <taxon>Magnoliopsida</taxon>
        <taxon>eudicotyledons</taxon>
        <taxon>Gunneridae</taxon>
        <taxon>Pentapetalae</taxon>
        <taxon>rosids</taxon>
        <taxon>fabids</taxon>
        <taxon>Fagales</taxon>
        <taxon>Fagaceae</taxon>
        <taxon>Fagus</taxon>
    </lineage>
</organism>
<protein>
    <submittedName>
        <fullName evidence="2">Uncharacterized protein</fullName>
    </submittedName>
</protein>
<feature type="region of interest" description="Disordered" evidence="1">
    <location>
        <begin position="1"/>
        <end position="27"/>
    </location>
</feature>
<proteinExistence type="predicted"/>
<name>A0A2N9G5M9_FAGSY</name>
<dbReference type="EMBL" id="OIVN01001510">
    <property type="protein sequence ID" value="SPC94775.1"/>
    <property type="molecule type" value="Genomic_DNA"/>
</dbReference>
<feature type="compositionally biased region" description="Polar residues" evidence="1">
    <location>
        <begin position="17"/>
        <end position="27"/>
    </location>
</feature>
<evidence type="ECO:0000313" key="2">
    <source>
        <dbReference type="EMBL" id="SPC94775.1"/>
    </source>
</evidence>
<gene>
    <name evidence="2" type="ORF">FSB_LOCUS22657</name>
</gene>
<feature type="region of interest" description="Disordered" evidence="1">
    <location>
        <begin position="78"/>
        <end position="101"/>
    </location>
</feature>
<reference evidence="2" key="1">
    <citation type="submission" date="2018-02" db="EMBL/GenBank/DDBJ databases">
        <authorList>
            <person name="Cohen D.B."/>
            <person name="Kent A.D."/>
        </authorList>
    </citation>
    <scope>NUCLEOTIDE SEQUENCE</scope>
</reference>